<keyword evidence="4" id="KW-1185">Reference proteome</keyword>
<evidence type="ECO:0000313" key="3">
    <source>
        <dbReference type="Proteomes" id="UP000253958"/>
    </source>
</evidence>
<dbReference type="Proteomes" id="UP000253958">
    <property type="component" value="Chromosome"/>
</dbReference>
<evidence type="ECO:0008006" key="5">
    <source>
        <dbReference type="Google" id="ProtNLM"/>
    </source>
</evidence>
<reference evidence="1 3" key="1">
    <citation type="submission" date="2018-07" db="EMBL/GenBank/DDBJ databases">
        <authorList>
            <person name="Ye Y."/>
        </authorList>
    </citation>
    <scope>NUCLEOTIDE SEQUENCE [LARGE SCALE GENOMIC DNA]</scope>
    <source>
        <strain evidence="1">110B</strain>
        <strain evidence="3">H14(2018)</strain>
    </source>
</reference>
<dbReference type="EMBL" id="WAAR01000006">
    <property type="protein sequence ID" value="KAB1118688.1"/>
    <property type="molecule type" value="Genomic_DNA"/>
</dbReference>
<organism evidence="1 3">
    <name type="scientific">Micromonospora aurantiaca</name>
    <name type="common">nom. illeg.</name>
    <dbReference type="NCBI Taxonomy" id="47850"/>
    <lineage>
        <taxon>Bacteria</taxon>
        <taxon>Bacillati</taxon>
        <taxon>Actinomycetota</taxon>
        <taxon>Actinomycetes</taxon>
        <taxon>Micromonosporales</taxon>
        <taxon>Micromonosporaceae</taxon>
        <taxon>Micromonospora</taxon>
    </lineage>
</organism>
<evidence type="ECO:0000313" key="2">
    <source>
        <dbReference type="EMBL" id="KAB1118688.1"/>
    </source>
</evidence>
<dbReference type="EMBL" id="CP031263">
    <property type="protein sequence ID" value="AXH94708.1"/>
    <property type="molecule type" value="Genomic_DNA"/>
</dbReference>
<proteinExistence type="predicted"/>
<sequence length="182" mass="19197">MMGGHSGPGMMSGASMMGGSYGLAGDGQRVESLDQARQRGAAFADRLGLRVGETMQFANGYYAELTTAAGRGATEVLIDPGSGGVSVEYGPAMMWNTGYGMHARATTGAARVSAAEATTIAQRWLDRQGRGLVAGEADEFPGYYTLHTLRDGRPVGMMSVNAYTGAVWDHTWHGTFVTMSEE</sequence>
<evidence type="ECO:0000313" key="4">
    <source>
        <dbReference type="Proteomes" id="UP000471364"/>
    </source>
</evidence>
<evidence type="ECO:0000313" key="1">
    <source>
        <dbReference type="EMBL" id="AXH94708.1"/>
    </source>
</evidence>
<name>A0A6N3K8D2_9ACTN</name>
<dbReference type="Proteomes" id="UP000471364">
    <property type="component" value="Unassembled WGS sequence"/>
</dbReference>
<dbReference type="AlphaFoldDB" id="A0A6N3K8D2"/>
<protein>
    <recommendedName>
        <fullName evidence="5">Peptidase M4</fullName>
    </recommendedName>
</protein>
<reference evidence="1 3" key="2">
    <citation type="submission" date="2018-08" db="EMBL/GenBank/DDBJ databases">
        <title>Streptomyces kandeliansis sp. nov., an endophytic bacterium isolated from mangrove plant.</title>
        <authorList>
            <person name="Wang R."/>
        </authorList>
    </citation>
    <scope>NUCLEOTIDE SEQUENCE [LARGE SCALE GENOMIC DNA]</scope>
    <source>
        <strain evidence="1">110B</strain>
        <strain evidence="3">H14(2018)</strain>
    </source>
</reference>
<reference evidence="2 4" key="3">
    <citation type="submission" date="2019-09" db="EMBL/GenBank/DDBJ databases">
        <title>High taxonomic diversity of Micromonospora strains isolated from Medicago sativa nodules in different geographical locations.</title>
        <authorList>
            <person name="Martinez-Hidalgo P."/>
            <person name="Flores-Felix J.D."/>
            <person name="Velazquez E."/>
            <person name="Brau L."/>
            <person name="Trujillo M.E."/>
            <person name="Martinez-Molina E."/>
        </authorList>
    </citation>
    <scope>NUCLEOTIDE SEQUENCE [LARGE SCALE GENOMIC DNA]</scope>
    <source>
        <strain evidence="2 4">ALFB5</strain>
    </source>
</reference>
<accession>A0A6N3K8D2</accession>
<gene>
    <name evidence="1" type="ORF">DVH21_29135</name>
    <name evidence="2" type="ORF">F6X54_02705</name>
</gene>